<dbReference type="Gramene" id="C.cajan_17937.t">
    <property type="protein sequence ID" value="C.cajan_17937.t"/>
    <property type="gene ID" value="C.cajan_17937"/>
</dbReference>
<dbReference type="GO" id="GO:0016567">
    <property type="term" value="P:protein ubiquitination"/>
    <property type="evidence" value="ECO:0007669"/>
    <property type="project" value="InterPro"/>
</dbReference>
<dbReference type="PANTHER" id="PTHR26379:SF466">
    <property type="entry name" value="BTB_POZ AND MATH DOMAIN-CONTAINING PROTEIN 4"/>
    <property type="match status" value="1"/>
</dbReference>
<evidence type="ECO:0000256" key="1">
    <source>
        <dbReference type="ARBA" id="ARBA00004184"/>
    </source>
</evidence>
<keyword evidence="7" id="KW-1185">Reference proteome</keyword>
<dbReference type="Pfam" id="PF00651">
    <property type="entry name" value="BTB"/>
    <property type="match status" value="1"/>
</dbReference>
<dbReference type="Gene3D" id="2.60.210.10">
    <property type="entry name" value="Apoptosis, Tumor Necrosis Factor Receptor Associated Protein 2, Chain A"/>
    <property type="match status" value="1"/>
</dbReference>
<evidence type="ECO:0000313" key="6">
    <source>
        <dbReference type="EMBL" id="KYP63881.1"/>
    </source>
</evidence>
<evidence type="ECO:0000256" key="3">
    <source>
        <dbReference type="ARBA" id="ARBA00010846"/>
    </source>
</evidence>
<comment type="subcellular location">
    <subcellularLocation>
        <location evidence="1">Endomembrane system</location>
        <topology evidence="1">Peripheral membrane protein</topology>
    </subcellularLocation>
</comment>
<accession>A0A151TA15</accession>
<dbReference type="InterPro" id="IPR008974">
    <property type="entry name" value="TRAF-like"/>
</dbReference>
<dbReference type="EMBL" id="CM003609">
    <property type="protein sequence ID" value="KYP63881.1"/>
    <property type="molecule type" value="Genomic_DNA"/>
</dbReference>
<dbReference type="Pfam" id="PF24570">
    <property type="entry name" value="BACK_BPM_SPOP"/>
    <property type="match status" value="1"/>
</dbReference>
<evidence type="ECO:0000256" key="2">
    <source>
        <dbReference type="ARBA" id="ARBA00004906"/>
    </source>
</evidence>
<feature type="domain" description="MATH" evidence="5">
    <location>
        <begin position="27"/>
        <end position="160"/>
    </location>
</feature>
<dbReference type="PANTHER" id="PTHR26379">
    <property type="entry name" value="BTB/POZ AND MATH DOMAIN-CONTAINING PROTEIN 1"/>
    <property type="match status" value="1"/>
</dbReference>
<name>A0A151TA15_CAJCA</name>
<proteinExistence type="inferred from homology"/>
<dbReference type="Pfam" id="PF22486">
    <property type="entry name" value="MATH_2"/>
    <property type="match status" value="1"/>
</dbReference>
<comment type="similarity">
    <text evidence="3">Belongs to the Tdpoz family.</text>
</comment>
<dbReference type="Proteomes" id="UP000075243">
    <property type="component" value="Chromosome 7"/>
</dbReference>
<dbReference type="SUPFAM" id="SSF49599">
    <property type="entry name" value="TRAF domain-like"/>
    <property type="match status" value="1"/>
</dbReference>
<dbReference type="SMART" id="SM00061">
    <property type="entry name" value="MATH"/>
    <property type="match status" value="1"/>
</dbReference>
<dbReference type="GO" id="GO:0012505">
    <property type="term" value="C:endomembrane system"/>
    <property type="evidence" value="ECO:0007669"/>
    <property type="project" value="UniProtKB-SubCell"/>
</dbReference>
<dbReference type="SUPFAM" id="SSF54695">
    <property type="entry name" value="POZ domain"/>
    <property type="match status" value="1"/>
</dbReference>
<dbReference type="InterPro" id="IPR002083">
    <property type="entry name" value="MATH/TRAF_dom"/>
</dbReference>
<sequence>MQKRTVARWNGIESTHTSSRSVTETVNGSHDFLIKGFSLTKGMGVGVPLKSESFSVGGYEWGIYFYPDGSKLEDNKYVSIFVALLSDATNVRALFELAMLDQSGEDDHKINSHFDRTPDAGPHTLKFKGSMWGFRRYFKRRVLETSRFLKDDCLKIHCVVGVLVSSSMDCSNLNPIEVPESDMGAHFGMLLDDEELSDVTFVVDGEKFYAHKLILTTRSTTFETRFLEGKGLDKSEIVITDVEPRVFKTMLQFIYIDNFLPDEELLRHCSASLESVFESFVSKLLIAAEKYGLPRLKSLCEYLLCQDICVETVAYLLAFADCHDAIVLKSKCLEFSADYLDDVLQSEGCKYLKKNCPLLLSELEMMECVQNVAECKGKLTNDVPVGEEEARVEEQNQNVSLIIVDDNN</sequence>
<dbReference type="InterPro" id="IPR000210">
    <property type="entry name" value="BTB/POZ_dom"/>
</dbReference>
<evidence type="ECO:0000259" key="4">
    <source>
        <dbReference type="PROSITE" id="PS50097"/>
    </source>
</evidence>
<dbReference type="AlphaFoldDB" id="A0A151TA15"/>
<dbReference type="SMART" id="SM00225">
    <property type="entry name" value="BTB"/>
    <property type="match status" value="1"/>
</dbReference>
<organism evidence="6 7">
    <name type="scientific">Cajanus cajan</name>
    <name type="common">Pigeon pea</name>
    <name type="synonym">Cajanus indicus</name>
    <dbReference type="NCBI Taxonomy" id="3821"/>
    <lineage>
        <taxon>Eukaryota</taxon>
        <taxon>Viridiplantae</taxon>
        <taxon>Streptophyta</taxon>
        <taxon>Embryophyta</taxon>
        <taxon>Tracheophyta</taxon>
        <taxon>Spermatophyta</taxon>
        <taxon>Magnoliopsida</taxon>
        <taxon>eudicotyledons</taxon>
        <taxon>Gunneridae</taxon>
        <taxon>Pentapetalae</taxon>
        <taxon>rosids</taxon>
        <taxon>fabids</taxon>
        <taxon>Fabales</taxon>
        <taxon>Fabaceae</taxon>
        <taxon>Papilionoideae</taxon>
        <taxon>50 kb inversion clade</taxon>
        <taxon>NPAAA clade</taxon>
        <taxon>indigoferoid/millettioid clade</taxon>
        <taxon>Phaseoleae</taxon>
        <taxon>Cajanus</taxon>
    </lineage>
</organism>
<reference evidence="6 7" key="1">
    <citation type="journal article" date="2012" name="Nat. Biotechnol.">
        <title>Draft genome sequence of pigeonpea (Cajanus cajan), an orphan legume crop of resource-poor farmers.</title>
        <authorList>
            <person name="Varshney R.K."/>
            <person name="Chen W."/>
            <person name="Li Y."/>
            <person name="Bharti A.K."/>
            <person name="Saxena R.K."/>
            <person name="Schlueter J.A."/>
            <person name="Donoghue M.T."/>
            <person name="Azam S."/>
            <person name="Fan G."/>
            <person name="Whaley A.M."/>
            <person name="Farmer A.D."/>
            <person name="Sheridan J."/>
            <person name="Iwata A."/>
            <person name="Tuteja R."/>
            <person name="Penmetsa R.V."/>
            <person name="Wu W."/>
            <person name="Upadhyaya H.D."/>
            <person name="Yang S.P."/>
            <person name="Shah T."/>
            <person name="Saxena K.B."/>
            <person name="Michael T."/>
            <person name="McCombie W.R."/>
            <person name="Yang B."/>
            <person name="Zhang G."/>
            <person name="Yang H."/>
            <person name="Wang J."/>
            <person name="Spillane C."/>
            <person name="Cook D.R."/>
            <person name="May G.D."/>
            <person name="Xu X."/>
            <person name="Jackson S.A."/>
        </authorList>
    </citation>
    <scope>NUCLEOTIDE SEQUENCE [LARGE SCALE GENOMIC DNA]</scope>
    <source>
        <strain evidence="7">cv. Asha</strain>
    </source>
</reference>
<dbReference type="Gene3D" id="3.30.710.10">
    <property type="entry name" value="Potassium Channel Kv1.1, Chain A"/>
    <property type="match status" value="1"/>
</dbReference>
<evidence type="ECO:0000313" key="7">
    <source>
        <dbReference type="Proteomes" id="UP000075243"/>
    </source>
</evidence>
<dbReference type="PROSITE" id="PS50144">
    <property type="entry name" value="MATH"/>
    <property type="match status" value="1"/>
</dbReference>
<dbReference type="InterPro" id="IPR056423">
    <property type="entry name" value="BACK_BPM_SPOP"/>
</dbReference>
<dbReference type="STRING" id="3821.A0A151TA15"/>
<dbReference type="CDD" id="cd00121">
    <property type="entry name" value="MATH"/>
    <property type="match status" value="1"/>
</dbReference>
<dbReference type="Gene3D" id="1.25.40.420">
    <property type="match status" value="1"/>
</dbReference>
<protein>
    <submittedName>
        <fullName evidence="6">Protein roadkill</fullName>
    </submittedName>
</protein>
<dbReference type="InterPro" id="IPR045005">
    <property type="entry name" value="BPM1-6"/>
</dbReference>
<evidence type="ECO:0000259" key="5">
    <source>
        <dbReference type="PROSITE" id="PS50144"/>
    </source>
</evidence>
<dbReference type="InterPro" id="IPR011333">
    <property type="entry name" value="SKP1/BTB/POZ_sf"/>
</dbReference>
<feature type="domain" description="BTB" evidence="4">
    <location>
        <begin position="197"/>
        <end position="263"/>
    </location>
</feature>
<dbReference type="PROSITE" id="PS50097">
    <property type="entry name" value="BTB"/>
    <property type="match status" value="1"/>
</dbReference>
<comment type="pathway">
    <text evidence="2">Protein modification; protein ubiquitination.</text>
</comment>
<gene>
    <name evidence="6" type="ORF">KK1_018468</name>
</gene>